<accession>A0A4Z0HB30</accession>
<evidence type="ECO:0000313" key="2">
    <source>
        <dbReference type="EMBL" id="TGB15993.1"/>
    </source>
</evidence>
<dbReference type="AlphaFoldDB" id="A0A4Z0HB30"/>
<dbReference type="OrthoDB" id="4548279at2"/>
<protein>
    <submittedName>
        <fullName evidence="2">Uncharacterized protein</fullName>
    </submittedName>
</protein>
<feature type="region of interest" description="Disordered" evidence="1">
    <location>
        <begin position="1"/>
        <end position="20"/>
    </location>
</feature>
<comment type="caution">
    <text evidence="2">The sequence shown here is derived from an EMBL/GenBank/DDBJ whole genome shotgun (WGS) entry which is preliminary data.</text>
</comment>
<dbReference type="EMBL" id="SRID01000032">
    <property type="protein sequence ID" value="TGB15993.1"/>
    <property type="molecule type" value="Genomic_DNA"/>
</dbReference>
<gene>
    <name evidence="2" type="ORF">E4099_05985</name>
</gene>
<feature type="region of interest" description="Disordered" evidence="1">
    <location>
        <begin position="55"/>
        <end position="90"/>
    </location>
</feature>
<evidence type="ECO:0000313" key="3">
    <source>
        <dbReference type="Proteomes" id="UP000297948"/>
    </source>
</evidence>
<evidence type="ECO:0000256" key="1">
    <source>
        <dbReference type="SAM" id="MobiDB-lite"/>
    </source>
</evidence>
<name>A0A4Z0HB30_9ACTN</name>
<keyword evidence="3" id="KW-1185">Reference proteome</keyword>
<sequence>MGFINSKVMNPDRRRLGQGPLTHEEMATCSGVEVVPAKAESLRSKAKLLVARGWLPEPAPGRAGPVHAREGRGRPHLLGPVGTGARYTPVGDDVQKSNALFLTP</sequence>
<reference evidence="2 3" key="1">
    <citation type="submission" date="2019-03" db="EMBL/GenBank/DDBJ databases">
        <authorList>
            <person name="Gonzalez-Pimentel J.L."/>
        </authorList>
    </citation>
    <scope>NUCLEOTIDE SEQUENCE [LARGE SCALE GENOMIC DNA]</scope>
    <source>
        <strain evidence="2 3">JCM 31289</strain>
    </source>
</reference>
<proteinExistence type="predicted"/>
<organism evidence="2 3">
    <name type="scientific">Streptomyces palmae</name>
    <dbReference type="NCBI Taxonomy" id="1701085"/>
    <lineage>
        <taxon>Bacteria</taxon>
        <taxon>Bacillati</taxon>
        <taxon>Actinomycetota</taxon>
        <taxon>Actinomycetes</taxon>
        <taxon>Kitasatosporales</taxon>
        <taxon>Streptomycetaceae</taxon>
        <taxon>Streptomyces</taxon>
    </lineage>
</organism>
<dbReference type="Proteomes" id="UP000297948">
    <property type="component" value="Unassembled WGS sequence"/>
</dbReference>